<organism evidence="1">
    <name type="scientific">Brassica napus</name>
    <name type="common">Rape</name>
    <dbReference type="NCBI Taxonomy" id="3708"/>
    <lineage>
        <taxon>Eukaryota</taxon>
        <taxon>Viridiplantae</taxon>
        <taxon>Streptophyta</taxon>
        <taxon>Embryophyta</taxon>
        <taxon>Tracheophyta</taxon>
        <taxon>Spermatophyta</taxon>
        <taxon>Magnoliopsida</taxon>
        <taxon>eudicotyledons</taxon>
        <taxon>Gunneridae</taxon>
        <taxon>Pentapetalae</taxon>
        <taxon>rosids</taxon>
        <taxon>malvids</taxon>
        <taxon>Brassicales</taxon>
        <taxon>Brassicaceae</taxon>
        <taxon>Brassiceae</taxon>
        <taxon>Brassica</taxon>
    </lineage>
</organism>
<reference evidence="1" key="1">
    <citation type="submission" date="2021-01" db="EMBL/GenBank/DDBJ databases">
        <authorList>
            <consortium name="Genoscope - CEA"/>
            <person name="William W."/>
        </authorList>
    </citation>
    <scope>NUCLEOTIDE SEQUENCE</scope>
</reference>
<gene>
    <name evidence="1" type="ORF">DARMORV10_A03P50750.1</name>
</gene>
<evidence type="ECO:0000313" key="1">
    <source>
        <dbReference type="EMBL" id="CAF2130216.1"/>
    </source>
</evidence>
<dbReference type="EMBL" id="HG994357">
    <property type="protein sequence ID" value="CAF2130216.1"/>
    <property type="molecule type" value="Genomic_DNA"/>
</dbReference>
<proteinExistence type="predicted"/>
<protein>
    <submittedName>
        <fullName evidence="1">(rape) hypothetical protein</fullName>
    </submittedName>
</protein>
<sequence>NNRHFFSDFISLLIPNELRTHLYSLPTYKPSNIHLWKSFFYNILYMCVCSYGRAWLPVCHKYIPISLRNLWLVAYRVVKHDQSFSWCISSILSL</sequence>
<dbReference type="AlphaFoldDB" id="A0A816WMV1"/>
<accession>A0A816WMV1</accession>
<name>A0A816WMV1_BRANA</name>
<feature type="non-terminal residue" evidence="1">
    <location>
        <position position="1"/>
    </location>
</feature>
<dbReference type="Proteomes" id="UP001295469">
    <property type="component" value="Chromosome A03"/>
</dbReference>